<reference evidence="3" key="1">
    <citation type="submission" date="2020-10" db="EMBL/GenBank/DDBJ databases">
        <authorList>
            <person name="Gilroy R."/>
        </authorList>
    </citation>
    <scope>NUCLEOTIDE SEQUENCE</scope>
    <source>
        <strain evidence="3">3924</strain>
    </source>
</reference>
<comment type="caution">
    <text evidence="3">The sequence shown here is derived from an EMBL/GenBank/DDBJ whole genome shotgun (WGS) entry which is preliminary data.</text>
</comment>
<dbReference type="Proteomes" id="UP000712007">
    <property type="component" value="Unassembled WGS sequence"/>
</dbReference>
<keyword evidence="2" id="KW-0004">4Fe-4S</keyword>
<evidence type="ECO:0000256" key="2">
    <source>
        <dbReference type="ARBA" id="ARBA00022485"/>
    </source>
</evidence>
<proteinExistence type="predicted"/>
<keyword evidence="2" id="KW-0408">Iron</keyword>
<sequence length="294" mass="34284">MAIHEIETFYDKLKAHLSDIQFSSNIITTAYDVTEETVRILKKVQITSMQITIDGMKETHNKIKRIDGVDVFEQIMKNIELLNDEYPELHIVLRVNLTKANALEYPKLVDSIFERFKGRKNINPAPAFILEKDIHICNECNTGLFNHKERSAFILDLYHHGYDSPYARYPNKVMAECAIRNDLAVAFDPRGYVYKCWEVIGDESYAIGKIGDDGRIVEFNQLVYNRQMYGADPLEDPVCRKCRYLPICNGGCPIHRIQNKFEKCRNNYCSHYKGYLEEFLKIHIARSKRDRSDK</sequence>
<dbReference type="PANTHER" id="PTHR43787:SF3">
    <property type="entry name" value="ARYLSULFATASE REGULATORY PROTEIN"/>
    <property type="match status" value="1"/>
</dbReference>
<organism evidence="3 4">
    <name type="scientific">Candidatus Aphodosoma intestinipullorum</name>
    <dbReference type="NCBI Taxonomy" id="2840674"/>
    <lineage>
        <taxon>Bacteria</taxon>
        <taxon>Pseudomonadati</taxon>
        <taxon>Bacteroidota</taxon>
        <taxon>Bacteroidia</taxon>
        <taxon>Bacteroidales</taxon>
        <taxon>Candidatus Aphodosoma</taxon>
    </lineage>
</organism>
<dbReference type="InterPro" id="IPR013785">
    <property type="entry name" value="Aldolase_TIM"/>
</dbReference>
<comment type="cofactor">
    <cofactor evidence="1">
        <name>[4Fe-4S] cluster</name>
        <dbReference type="ChEBI" id="CHEBI:49883"/>
    </cofactor>
</comment>
<evidence type="ECO:0000256" key="1">
    <source>
        <dbReference type="ARBA" id="ARBA00001966"/>
    </source>
</evidence>
<dbReference type="NCBIfam" id="TIGR04085">
    <property type="entry name" value="rSAM_more_4Fe4S"/>
    <property type="match status" value="1"/>
</dbReference>
<dbReference type="GO" id="GO:0051539">
    <property type="term" value="F:4 iron, 4 sulfur cluster binding"/>
    <property type="evidence" value="ECO:0007669"/>
    <property type="project" value="UniProtKB-KW"/>
</dbReference>
<dbReference type="InterPro" id="IPR023885">
    <property type="entry name" value="4Fe4S-binding_SPASM_dom"/>
</dbReference>
<evidence type="ECO:0000313" key="3">
    <source>
        <dbReference type="EMBL" id="MBO8439430.1"/>
    </source>
</evidence>
<dbReference type="PANTHER" id="PTHR43787">
    <property type="entry name" value="FEMO COFACTOR BIOSYNTHESIS PROTEIN NIFB-RELATED"/>
    <property type="match status" value="1"/>
</dbReference>
<dbReference type="InterPro" id="IPR058240">
    <property type="entry name" value="rSAM_sf"/>
</dbReference>
<gene>
    <name evidence="3" type="ORF">IAC51_02145</name>
</gene>
<dbReference type="SUPFAM" id="SSF102114">
    <property type="entry name" value="Radical SAM enzymes"/>
    <property type="match status" value="1"/>
</dbReference>
<name>A0A940DIB7_9BACT</name>
<protein>
    <submittedName>
        <fullName evidence="3">SPASM domain-containing protein</fullName>
    </submittedName>
</protein>
<dbReference type="AlphaFoldDB" id="A0A940DIB7"/>
<accession>A0A940DIB7</accession>
<dbReference type="Gene3D" id="3.20.20.70">
    <property type="entry name" value="Aldolase class I"/>
    <property type="match status" value="1"/>
</dbReference>
<keyword evidence="2" id="KW-0411">Iron-sulfur</keyword>
<dbReference type="EMBL" id="JADIMV010000040">
    <property type="protein sequence ID" value="MBO8439430.1"/>
    <property type="molecule type" value="Genomic_DNA"/>
</dbReference>
<evidence type="ECO:0000313" key="4">
    <source>
        <dbReference type="Proteomes" id="UP000712007"/>
    </source>
</evidence>
<reference evidence="3" key="2">
    <citation type="journal article" date="2021" name="PeerJ">
        <title>Extensive microbial diversity within the chicken gut microbiome revealed by metagenomics and culture.</title>
        <authorList>
            <person name="Gilroy R."/>
            <person name="Ravi A."/>
            <person name="Getino M."/>
            <person name="Pursley I."/>
            <person name="Horton D.L."/>
            <person name="Alikhan N.F."/>
            <person name="Baker D."/>
            <person name="Gharbi K."/>
            <person name="Hall N."/>
            <person name="Watson M."/>
            <person name="Adriaenssens E.M."/>
            <person name="Foster-Nyarko E."/>
            <person name="Jarju S."/>
            <person name="Secka A."/>
            <person name="Antonio M."/>
            <person name="Oren A."/>
            <person name="Chaudhuri R.R."/>
            <person name="La Ragione R."/>
            <person name="Hildebrand F."/>
            <person name="Pallen M.J."/>
        </authorList>
    </citation>
    <scope>NUCLEOTIDE SEQUENCE</scope>
    <source>
        <strain evidence="3">3924</strain>
    </source>
</reference>
<keyword evidence="2" id="KW-0479">Metal-binding</keyword>